<dbReference type="EMBL" id="CP025682">
    <property type="protein sequence ID" value="AUN96115.1"/>
    <property type="molecule type" value="Genomic_DNA"/>
</dbReference>
<keyword evidence="7" id="KW-0813">Transport</keyword>
<feature type="transmembrane region" description="Helical" evidence="7">
    <location>
        <begin position="12"/>
        <end position="39"/>
    </location>
</feature>
<dbReference type="AlphaFoldDB" id="A0A2I6SA53"/>
<name>A0A2I6SA53_9RHOO</name>
<evidence type="ECO:0000256" key="6">
    <source>
        <dbReference type="ARBA" id="ARBA00023136"/>
    </source>
</evidence>
<comment type="caution">
    <text evidence="7">Lacks conserved residue(s) required for the propagation of feature annotation.</text>
</comment>
<keyword evidence="6 7" id="KW-0472">Membrane</keyword>
<feature type="transmembrane region" description="Helical" evidence="7">
    <location>
        <begin position="175"/>
        <end position="200"/>
    </location>
</feature>
<proteinExistence type="inferred from homology"/>
<evidence type="ECO:0000313" key="10">
    <source>
        <dbReference type="Proteomes" id="UP000242205"/>
    </source>
</evidence>
<dbReference type="InterPro" id="IPR010656">
    <property type="entry name" value="DctM"/>
</dbReference>
<feature type="transmembrane region" description="Helical" evidence="7">
    <location>
        <begin position="401"/>
        <end position="429"/>
    </location>
</feature>
<organism evidence="9 10">
    <name type="scientific">Pseudazoarcus pumilus</name>
    <dbReference type="NCBI Taxonomy" id="2067960"/>
    <lineage>
        <taxon>Bacteria</taxon>
        <taxon>Pseudomonadati</taxon>
        <taxon>Pseudomonadota</taxon>
        <taxon>Betaproteobacteria</taxon>
        <taxon>Rhodocyclales</taxon>
        <taxon>Zoogloeaceae</taxon>
        <taxon>Pseudazoarcus</taxon>
    </lineage>
</organism>
<evidence type="ECO:0000313" key="9">
    <source>
        <dbReference type="EMBL" id="AUN96115.1"/>
    </source>
</evidence>
<reference evidence="9 10" key="1">
    <citation type="submission" date="2018-01" db="EMBL/GenBank/DDBJ databases">
        <authorList>
            <person name="Fu G.-Y."/>
        </authorList>
    </citation>
    <scope>NUCLEOTIDE SEQUENCE [LARGE SCALE GENOMIC DNA]</scope>
    <source>
        <strain evidence="9 10">SY39</strain>
    </source>
</reference>
<dbReference type="PANTHER" id="PTHR33362">
    <property type="entry name" value="SIALIC ACID TRAP TRANSPORTER PERMEASE PROTEIN SIAT-RELATED"/>
    <property type="match status" value="1"/>
</dbReference>
<dbReference type="NCBIfam" id="TIGR00786">
    <property type="entry name" value="dctM"/>
    <property type="match status" value="1"/>
</dbReference>
<dbReference type="GO" id="GO:0022857">
    <property type="term" value="F:transmembrane transporter activity"/>
    <property type="evidence" value="ECO:0007669"/>
    <property type="project" value="UniProtKB-UniRule"/>
</dbReference>
<dbReference type="OrthoDB" id="9796052at2"/>
<feature type="domain" description="TRAP C4-dicarboxylate transport system permease DctM subunit" evidence="8">
    <location>
        <begin position="11"/>
        <end position="424"/>
    </location>
</feature>
<evidence type="ECO:0000256" key="5">
    <source>
        <dbReference type="ARBA" id="ARBA00022989"/>
    </source>
</evidence>
<dbReference type="Pfam" id="PF06808">
    <property type="entry name" value="DctM"/>
    <property type="match status" value="1"/>
</dbReference>
<dbReference type="InterPro" id="IPR004681">
    <property type="entry name" value="TRAP_DctM"/>
</dbReference>
<feature type="transmembrane region" description="Helical" evidence="7">
    <location>
        <begin position="59"/>
        <end position="79"/>
    </location>
</feature>
<sequence length="436" mass="46703">MITVTEAFVGFFIMLGLMLIGLPVAGALFAVAILGAFLYLGTPTLMMFGNQMWSILHDFVLTAIPMFILLGEILVRSGITDRMYNALSDWMRRWPGGLLHTNIGACGLFSAVSGSSVATAATIGTVALPSMKQHGYSERLALGTIAAGATLGILIPPSINMIIYGSMSNTSIGRLFLAAIVPGVLLIVLFMIFIAVVCVLRPRMGGDELPPVPLAEKLARLKDLLPPLLIFALVMGTIYTGWATPTESAAVGVIAALILAAARRRLTIAMLNESVLAVVRITAMIMLIVLAAQLLSFVMGVLRIPQAITGLVADTGATQLQILLMLIVFYLILGCFLETLSMMITTIPIVMPIVLFFGIDPVWFGVFLVLMMEIALITPPLGMNLFIVQGVRPDGGSVMDVVWGAMPFTLIMLLMVAILIAFPQVALFVPDVMYGK</sequence>
<feature type="transmembrane region" description="Helical" evidence="7">
    <location>
        <begin position="362"/>
        <end position="381"/>
    </location>
</feature>
<evidence type="ECO:0000256" key="2">
    <source>
        <dbReference type="ARBA" id="ARBA00022475"/>
    </source>
</evidence>
<dbReference type="Proteomes" id="UP000242205">
    <property type="component" value="Chromosome"/>
</dbReference>
<comment type="similarity">
    <text evidence="7">Belongs to the TRAP transporter large permease family.</text>
</comment>
<accession>A0A2I6SA53</accession>
<feature type="transmembrane region" description="Helical" evidence="7">
    <location>
        <begin position="140"/>
        <end position="163"/>
    </location>
</feature>
<evidence type="ECO:0000256" key="3">
    <source>
        <dbReference type="ARBA" id="ARBA00022519"/>
    </source>
</evidence>
<dbReference type="KEGG" id="atw:C0099_14905"/>
<comment type="subcellular location">
    <subcellularLocation>
        <location evidence="1 7">Cell inner membrane</location>
        <topology evidence="1 7">Multi-pass membrane protein</topology>
    </subcellularLocation>
</comment>
<dbReference type="GO" id="GO:0005886">
    <property type="term" value="C:plasma membrane"/>
    <property type="evidence" value="ECO:0007669"/>
    <property type="project" value="UniProtKB-SubCell"/>
</dbReference>
<comment type="function">
    <text evidence="7">Part of the tripartite ATP-independent periplasmic (TRAP) transport system.</text>
</comment>
<evidence type="ECO:0000256" key="7">
    <source>
        <dbReference type="RuleBase" id="RU369079"/>
    </source>
</evidence>
<dbReference type="PIRSF" id="PIRSF006066">
    <property type="entry name" value="HI0050"/>
    <property type="match status" value="1"/>
</dbReference>
<keyword evidence="2" id="KW-1003">Cell membrane</keyword>
<keyword evidence="5 7" id="KW-1133">Transmembrane helix</keyword>
<keyword evidence="10" id="KW-1185">Reference proteome</keyword>
<feature type="transmembrane region" description="Helical" evidence="7">
    <location>
        <begin position="322"/>
        <end position="350"/>
    </location>
</feature>
<dbReference type="PANTHER" id="PTHR33362:SF5">
    <property type="entry name" value="C4-DICARBOXYLATE TRAP TRANSPORTER LARGE PERMEASE PROTEIN DCTM"/>
    <property type="match status" value="1"/>
</dbReference>
<feature type="transmembrane region" description="Helical" evidence="7">
    <location>
        <begin position="278"/>
        <end position="302"/>
    </location>
</feature>
<keyword evidence="3 7" id="KW-0997">Cell inner membrane</keyword>
<comment type="subunit">
    <text evidence="7">The complex comprises the extracytoplasmic solute receptor protein and the two transmembrane proteins.</text>
</comment>
<evidence type="ECO:0000256" key="4">
    <source>
        <dbReference type="ARBA" id="ARBA00022692"/>
    </source>
</evidence>
<evidence type="ECO:0000259" key="8">
    <source>
        <dbReference type="Pfam" id="PF06808"/>
    </source>
</evidence>
<protein>
    <recommendedName>
        <fullName evidence="7">TRAP transporter large permease protein</fullName>
    </recommendedName>
</protein>
<dbReference type="RefSeq" id="WP_102248159.1">
    <property type="nucleotide sequence ID" value="NZ_CP025682.1"/>
</dbReference>
<keyword evidence="4 7" id="KW-0812">Transmembrane</keyword>
<gene>
    <name evidence="9" type="ORF">C0099_14905</name>
</gene>
<feature type="transmembrane region" description="Helical" evidence="7">
    <location>
        <begin position="99"/>
        <end position="128"/>
    </location>
</feature>
<evidence type="ECO:0000256" key="1">
    <source>
        <dbReference type="ARBA" id="ARBA00004429"/>
    </source>
</evidence>
<feature type="transmembrane region" description="Helical" evidence="7">
    <location>
        <begin position="248"/>
        <end position="266"/>
    </location>
</feature>